<dbReference type="GeneID" id="94039683"/>
<gene>
    <name evidence="1" type="ORF">OSH02_15730</name>
</gene>
<comment type="caution">
    <text evidence="1">The sequence shown here is derived from an EMBL/GenBank/DDBJ whole genome shotgun (WGS) entry which is preliminary data.</text>
</comment>
<reference evidence="1" key="1">
    <citation type="submission" date="2022-11" db="EMBL/GenBank/DDBJ databases">
        <title>Biodiversity and phylogenetic relationships of bacteria.</title>
        <authorList>
            <person name="Machado R.A.R."/>
            <person name="Bhat A."/>
            <person name="Loulou A."/>
            <person name="Kallel S."/>
        </authorList>
    </citation>
    <scope>NUCLEOTIDE SEQUENCE</scope>
    <source>
        <strain evidence="1">DSM 16503</strain>
    </source>
</reference>
<protein>
    <submittedName>
        <fullName evidence="1">Uncharacterized protein</fullName>
    </submittedName>
</protein>
<dbReference type="EMBL" id="JAPKNB010000011">
    <property type="protein sequence ID" value="MCX5566821.1"/>
    <property type="molecule type" value="Genomic_DNA"/>
</dbReference>
<accession>A0AAW5W102</accession>
<evidence type="ECO:0000313" key="2">
    <source>
        <dbReference type="Proteomes" id="UP001208074"/>
    </source>
</evidence>
<proteinExistence type="predicted"/>
<name>A0AAW5W102_9BURK</name>
<organism evidence="1 2">
    <name type="scientific">Alcaligenes phenolicus</name>
    <dbReference type="NCBI Taxonomy" id="232846"/>
    <lineage>
        <taxon>Bacteria</taxon>
        <taxon>Pseudomonadati</taxon>
        <taxon>Pseudomonadota</taxon>
        <taxon>Betaproteobacteria</taxon>
        <taxon>Burkholderiales</taxon>
        <taxon>Alcaligenaceae</taxon>
        <taxon>Alcaligenes</taxon>
    </lineage>
</organism>
<dbReference type="AlphaFoldDB" id="A0AAW5W102"/>
<sequence>MKEDEASLPCDQGSGVFYCCPEDALFNQGCVQMKNLKIFPALAVGLLHEFCEGAC</sequence>
<dbReference type="RefSeq" id="WP_257724010.1">
    <property type="nucleotide sequence ID" value="NZ_DAMBOE010000004.1"/>
</dbReference>
<evidence type="ECO:0000313" key="1">
    <source>
        <dbReference type="EMBL" id="MCX5566821.1"/>
    </source>
</evidence>
<dbReference type="Proteomes" id="UP001208074">
    <property type="component" value="Unassembled WGS sequence"/>
</dbReference>